<comment type="caution">
    <text evidence="3">The sequence shown here is derived from an EMBL/GenBank/DDBJ whole genome shotgun (WGS) entry which is preliminary data.</text>
</comment>
<dbReference type="EMBL" id="RKLR01000001">
    <property type="protein sequence ID" value="MBX0321782.1"/>
    <property type="molecule type" value="Genomic_DNA"/>
</dbReference>
<keyword evidence="2" id="KW-1133">Transmembrane helix</keyword>
<evidence type="ECO:0000313" key="4">
    <source>
        <dbReference type="Proteomes" id="UP001430377"/>
    </source>
</evidence>
<reference evidence="3 4" key="1">
    <citation type="submission" date="2021-06" db="EMBL/GenBank/DDBJ databases">
        <title>Halomicroarcula sp. a new haloarchaeum isolated from saline soil.</title>
        <authorList>
            <person name="Duran-Viseras A."/>
            <person name="Sanchez-Porro C."/>
            <person name="Ventosa A."/>
        </authorList>
    </citation>
    <scope>NUCLEOTIDE SEQUENCE [LARGE SCALE GENOMIC DNA]</scope>
    <source>
        <strain evidence="3 4">F13</strain>
    </source>
</reference>
<proteinExistence type="predicted"/>
<evidence type="ECO:0000313" key="3">
    <source>
        <dbReference type="EMBL" id="MBX0321782.1"/>
    </source>
</evidence>
<keyword evidence="2" id="KW-0472">Membrane</keyword>
<keyword evidence="4" id="KW-1185">Reference proteome</keyword>
<gene>
    <name evidence="3" type="ORF">EGH21_01930</name>
</gene>
<evidence type="ECO:0000256" key="1">
    <source>
        <dbReference type="SAM" id="MobiDB-lite"/>
    </source>
</evidence>
<evidence type="ECO:0008006" key="5">
    <source>
        <dbReference type="Google" id="ProtNLM"/>
    </source>
</evidence>
<dbReference type="Proteomes" id="UP001430377">
    <property type="component" value="Unassembled WGS sequence"/>
</dbReference>
<organism evidence="3 4">
    <name type="scientific">Haloarcula rubra</name>
    <dbReference type="NCBI Taxonomy" id="2487747"/>
    <lineage>
        <taxon>Archaea</taxon>
        <taxon>Methanobacteriati</taxon>
        <taxon>Methanobacteriota</taxon>
        <taxon>Stenosarchaea group</taxon>
        <taxon>Halobacteria</taxon>
        <taxon>Halobacteriales</taxon>
        <taxon>Haloarculaceae</taxon>
        <taxon>Haloarcula</taxon>
    </lineage>
</organism>
<name>A0AAW4PL33_9EURY</name>
<dbReference type="RefSeq" id="WP_220616784.1">
    <property type="nucleotide sequence ID" value="NZ_RKLR01000001.1"/>
</dbReference>
<sequence length="178" mass="18874">MNWVAENRHLLLFAGVVLTTLGTAGVAIVGLVATLSTLVTGGPILGVVAAWVLGTLVLAGLDVLCLAALLSELASRASLPESQRAADFFHRVESAVPPLASLELGDRFEPSVEARRAELTERYVDGDLSEAELEAELQALLNEADGTAVGPDEISREDAVQAAERRARDDDREVETET</sequence>
<evidence type="ECO:0000256" key="2">
    <source>
        <dbReference type="SAM" id="Phobius"/>
    </source>
</evidence>
<accession>A0AAW4PL33</accession>
<protein>
    <recommendedName>
        <fullName evidence="5">SHOCT domain-containing protein</fullName>
    </recommendedName>
</protein>
<dbReference type="AlphaFoldDB" id="A0AAW4PL33"/>
<feature type="transmembrane region" description="Helical" evidence="2">
    <location>
        <begin position="44"/>
        <end position="70"/>
    </location>
</feature>
<feature type="transmembrane region" description="Helical" evidence="2">
    <location>
        <begin position="12"/>
        <end position="38"/>
    </location>
</feature>
<keyword evidence="2" id="KW-0812">Transmembrane</keyword>
<feature type="compositionally biased region" description="Basic and acidic residues" evidence="1">
    <location>
        <begin position="153"/>
        <end position="171"/>
    </location>
</feature>
<feature type="region of interest" description="Disordered" evidence="1">
    <location>
        <begin position="145"/>
        <end position="178"/>
    </location>
</feature>